<dbReference type="EMBL" id="BSYO01000001">
    <property type="protein sequence ID" value="GMG99844.1"/>
    <property type="molecule type" value="Genomic_DNA"/>
</dbReference>
<gene>
    <name evidence="2" type="ORF">Nepgr_001684</name>
</gene>
<evidence type="ECO:0000313" key="3">
    <source>
        <dbReference type="Proteomes" id="UP001279734"/>
    </source>
</evidence>
<dbReference type="Proteomes" id="UP001279734">
    <property type="component" value="Unassembled WGS sequence"/>
</dbReference>
<organism evidence="2 3">
    <name type="scientific">Nepenthes gracilis</name>
    <name type="common">Slender pitcher plant</name>
    <dbReference type="NCBI Taxonomy" id="150966"/>
    <lineage>
        <taxon>Eukaryota</taxon>
        <taxon>Viridiplantae</taxon>
        <taxon>Streptophyta</taxon>
        <taxon>Embryophyta</taxon>
        <taxon>Tracheophyta</taxon>
        <taxon>Spermatophyta</taxon>
        <taxon>Magnoliopsida</taxon>
        <taxon>eudicotyledons</taxon>
        <taxon>Gunneridae</taxon>
        <taxon>Pentapetalae</taxon>
        <taxon>Caryophyllales</taxon>
        <taxon>Nepenthaceae</taxon>
        <taxon>Nepenthes</taxon>
    </lineage>
</organism>
<feature type="region of interest" description="Disordered" evidence="1">
    <location>
        <begin position="1"/>
        <end position="60"/>
    </location>
</feature>
<proteinExistence type="predicted"/>
<comment type="caution">
    <text evidence="2">The sequence shown here is derived from an EMBL/GenBank/DDBJ whole genome shotgun (WGS) entry which is preliminary data.</text>
</comment>
<dbReference type="AlphaFoldDB" id="A0AAD3P6G3"/>
<protein>
    <submittedName>
        <fullName evidence="2">Uncharacterized protein</fullName>
    </submittedName>
</protein>
<sequence length="104" mass="10969">MEVECTSEESLQHDSPAKVGVQETAITGSPEHPGEKLDSSHITTGLIETPGDGNGSQDSITVSAETVPVGHVEKGDGATDGFASENDAKFVAKYRRRVLRRSSS</sequence>
<reference evidence="2" key="1">
    <citation type="submission" date="2023-05" db="EMBL/GenBank/DDBJ databases">
        <title>Nepenthes gracilis genome sequencing.</title>
        <authorList>
            <person name="Fukushima K."/>
        </authorList>
    </citation>
    <scope>NUCLEOTIDE SEQUENCE</scope>
    <source>
        <strain evidence="2">SING2019-196</strain>
    </source>
</reference>
<accession>A0AAD3P6G3</accession>
<name>A0AAD3P6G3_NEPGR</name>
<keyword evidence="3" id="KW-1185">Reference proteome</keyword>
<evidence type="ECO:0000313" key="2">
    <source>
        <dbReference type="EMBL" id="GMG99844.1"/>
    </source>
</evidence>
<evidence type="ECO:0000256" key="1">
    <source>
        <dbReference type="SAM" id="MobiDB-lite"/>
    </source>
</evidence>